<comment type="caution">
    <text evidence="6">The sequence shown here is derived from an EMBL/GenBank/DDBJ whole genome shotgun (WGS) entry which is preliminary data.</text>
</comment>
<comment type="similarity">
    <text evidence="1">Belongs to the LysR transcriptional regulatory family.</text>
</comment>
<evidence type="ECO:0000256" key="2">
    <source>
        <dbReference type="ARBA" id="ARBA00023015"/>
    </source>
</evidence>
<keyword evidence="7" id="KW-1185">Reference proteome</keyword>
<dbReference type="eggNOG" id="COG0583">
    <property type="taxonomic scope" value="Bacteria"/>
</dbReference>
<keyword evidence="2" id="KW-0805">Transcription regulation</keyword>
<evidence type="ECO:0000256" key="4">
    <source>
        <dbReference type="ARBA" id="ARBA00023163"/>
    </source>
</evidence>
<dbReference type="SUPFAM" id="SSF53850">
    <property type="entry name" value="Periplasmic binding protein-like II"/>
    <property type="match status" value="1"/>
</dbReference>
<dbReference type="PANTHER" id="PTHR30537">
    <property type="entry name" value="HTH-TYPE TRANSCRIPTIONAL REGULATOR"/>
    <property type="match status" value="1"/>
</dbReference>
<dbReference type="AlphaFoldDB" id="V8R063"/>
<sequence length="271" mass="29497">MSPATLSRRLANLEFELGQLLFARSPTGYALTKEGRVLLESCTSIENGFSALSSSLEAAAEEPTGTVRVATSENIANLILLPRLPNFLARYPLINIDFQTDVQPVPLHAREADLAVRVSMPERGPFKVRTLGTLRHALYLSGEIISDGQEINLGVIGWSENCQSLPIARAAMAHRYWRESSVRVSSLKGQVAAAQAGLGYAYLPCLVGDHTPGLVRIDGPENYLSQDIYLILHDDSIEVPRIRAVANFIRDSLHETKDMLAGSIIGMGSDA</sequence>
<dbReference type="GO" id="GO:0003700">
    <property type="term" value="F:DNA-binding transcription factor activity"/>
    <property type="evidence" value="ECO:0007669"/>
    <property type="project" value="InterPro"/>
</dbReference>
<reference evidence="6 7" key="1">
    <citation type="journal article" date="2014" name="Genome Announc.">
        <title>Draft Genome Sequence of Advenella kashmirensis Strain W13003, a Polycyclic Aromatic Hydrocarbon-Degrading Bacterium.</title>
        <authorList>
            <person name="Wang X."/>
            <person name="Jin D."/>
            <person name="Zhou L."/>
            <person name="Wu L."/>
            <person name="An W."/>
            <person name="Zhao L."/>
        </authorList>
    </citation>
    <scope>NUCLEOTIDE SEQUENCE [LARGE SCALE GENOMIC DNA]</scope>
    <source>
        <strain evidence="6 7">W13003</strain>
    </source>
</reference>
<dbReference type="Gene3D" id="1.10.10.10">
    <property type="entry name" value="Winged helix-like DNA-binding domain superfamily/Winged helix DNA-binding domain"/>
    <property type="match status" value="1"/>
</dbReference>
<organism evidence="6 7">
    <name type="scientific">Advenella kashmirensis W13003</name>
    <dbReference type="NCBI Taxonomy" id="1424334"/>
    <lineage>
        <taxon>Bacteria</taxon>
        <taxon>Pseudomonadati</taxon>
        <taxon>Pseudomonadota</taxon>
        <taxon>Betaproteobacteria</taxon>
        <taxon>Burkholderiales</taxon>
        <taxon>Alcaligenaceae</taxon>
    </lineage>
</organism>
<dbReference type="InterPro" id="IPR036388">
    <property type="entry name" value="WH-like_DNA-bd_sf"/>
</dbReference>
<dbReference type="Pfam" id="PF00126">
    <property type="entry name" value="HTH_1"/>
    <property type="match status" value="1"/>
</dbReference>
<dbReference type="PATRIC" id="fig|1424334.3.peg.315"/>
<evidence type="ECO:0000256" key="1">
    <source>
        <dbReference type="ARBA" id="ARBA00009437"/>
    </source>
</evidence>
<dbReference type="Pfam" id="PF03466">
    <property type="entry name" value="LysR_substrate"/>
    <property type="match status" value="1"/>
</dbReference>
<dbReference type="GO" id="GO:0043565">
    <property type="term" value="F:sequence-specific DNA binding"/>
    <property type="evidence" value="ECO:0007669"/>
    <property type="project" value="TreeGrafter"/>
</dbReference>
<keyword evidence="4" id="KW-0804">Transcription</keyword>
<name>V8R063_9BURK</name>
<dbReference type="GO" id="GO:0006351">
    <property type="term" value="P:DNA-templated transcription"/>
    <property type="evidence" value="ECO:0007669"/>
    <property type="project" value="TreeGrafter"/>
</dbReference>
<dbReference type="InterPro" id="IPR005119">
    <property type="entry name" value="LysR_subst-bd"/>
</dbReference>
<evidence type="ECO:0000259" key="5">
    <source>
        <dbReference type="PROSITE" id="PS50931"/>
    </source>
</evidence>
<accession>V8R063</accession>
<dbReference type="InterPro" id="IPR000847">
    <property type="entry name" value="LysR_HTH_N"/>
</dbReference>
<dbReference type="Gene3D" id="3.40.190.290">
    <property type="match status" value="1"/>
</dbReference>
<dbReference type="STRING" id="1424334.W822_01595"/>
<feature type="domain" description="HTH lysR-type" evidence="5">
    <location>
        <begin position="1"/>
        <end position="32"/>
    </location>
</feature>
<proteinExistence type="inferred from homology"/>
<evidence type="ECO:0000313" key="7">
    <source>
        <dbReference type="Proteomes" id="UP000018733"/>
    </source>
</evidence>
<dbReference type="PANTHER" id="PTHR30537:SF3">
    <property type="entry name" value="TRANSCRIPTIONAL REGULATORY PROTEIN"/>
    <property type="match status" value="1"/>
</dbReference>
<protein>
    <recommendedName>
        <fullName evidence="5">HTH lysR-type domain-containing protein</fullName>
    </recommendedName>
</protein>
<dbReference type="HOGENOM" id="CLU_039613_2_1_4"/>
<dbReference type="PROSITE" id="PS50931">
    <property type="entry name" value="HTH_LYSR"/>
    <property type="match status" value="1"/>
</dbReference>
<evidence type="ECO:0000256" key="3">
    <source>
        <dbReference type="ARBA" id="ARBA00023125"/>
    </source>
</evidence>
<dbReference type="EMBL" id="AYXT01000001">
    <property type="protein sequence ID" value="ETF04654.1"/>
    <property type="molecule type" value="Genomic_DNA"/>
</dbReference>
<dbReference type="Proteomes" id="UP000018733">
    <property type="component" value="Unassembled WGS sequence"/>
</dbReference>
<evidence type="ECO:0000313" key="6">
    <source>
        <dbReference type="EMBL" id="ETF04654.1"/>
    </source>
</evidence>
<gene>
    <name evidence="6" type="ORF">W822_01595</name>
</gene>
<keyword evidence="3" id="KW-0238">DNA-binding</keyword>
<dbReference type="InterPro" id="IPR036390">
    <property type="entry name" value="WH_DNA-bd_sf"/>
</dbReference>
<dbReference type="SUPFAM" id="SSF46785">
    <property type="entry name" value="Winged helix' DNA-binding domain"/>
    <property type="match status" value="1"/>
</dbReference>
<dbReference type="InterPro" id="IPR058163">
    <property type="entry name" value="LysR-type_TF_proteobact-type"/>
</dbReference>